<gene>
    <name evidence="5" type="ORF">QR680_005942</name>
</gene>
<comment type="caution">
    <text evidence="5">The sequence shown here is derived from an EMBL/GenBank/DDBJ whole genome shotgun (WGS) entry which is preliminary data.</text>
</comment>
<name>A0AA39HTS6_9BILA</name>
<dbReference type="PANTHER" id="PTHR13681:SF24">
    <property type="entry name" value="TUDOR DOMAIN-CONTAINING PROTEIN 3"/>
    <property type="match status" value="1"/>
</dbReference>
<feature type="compositionally biased region" description="Low complexity" evidence="3">
    <location>
        <begin position="251"/>
        <end position="269"/>
    </location>
</feature>
<dbReference type="AlphaFoldDB" id="A0AA39HTS6"/>
<accession>A0AA39HTS6</accession>
<evidence type="ECO:0000313" key="6">
    <source>
        <dbReference type="Proteomes" id="UP001175271"/>
    </source>
</evidence>
<dbReference type="SMART" id="SM01161">
    <property type="entry name" value="DUF1767"/>
    <property type="match status" value="1"/>
</dbReference>
<dbReference type="InterPro" id="IPR013894">
    <property type="entry name" value="RMI1_OB"/>
</dbReference>
<proteinExistence type="predicted"/>
<sequence>MATLADLRSQGWHIDERKLEELLDGKEDVNLKNFLLDNDMREYGDSVVVTKVDRRAGVLEAGTYVFQMTRQRNVSVPKMNEGSHQSGLYKYTFTDGHNSVSALRFDPVPGLTEKTMPGTKVLLTGPITLEAGLLLIDAKNCRVIGGKVDKLIEKWQMDQHGISRTAAKSGAPKWIPFTKKKNVKANKGSDKAEKETNFKALDVIHKAHARDRSADAMAVDDEFSANRKALIDGLEKDHKKRRFAPNHTLGRSWSSSESLNRSKSRSSGRLNMNTNKPAPKVDNVNPRPCSSAMTDRSGARGAGPAGRGRAPNRGNNGGRGRTSSLQQVYLDQVVRNPSQNFPPRRPRGGFPSRVVTPSAGSSRGHDRARPKCAPHVQRAENPYKPENLHPGMIVKAPSSNGQFYDCEFVMHGPVADLCTVRYTELNKEAVLPIGYLRPA</sequence>
<feature type="region of interest" description="Disordered" evidence="3">
    <location>
        <begin position="236"/>
        <end position="322"/>
    </location>
</feature>
<evidence type="ECO:0000259" key="4">
    <source>
        <dbReference type="Pfam" id="PF08585"/>
    </source>
</evidence>
<dbReference type="PANTHER" id="PTHR13681">
    <property type="entry name" value="SURVIVAL OF MOTOR NEURON-RELATED-SPLICING FACTOR 30-RELATED"/>
    <property type="match status" value="1"/>
</dbReference>
<protein>
    <recommendedName>
        <fullName evidence="4">RecQ mediated genome instability protein 1 OB-fold domain-containing protein</fullName>
    </recommendedName>
</protein>
<dbReference type="Pfam" id="PF08585">
    <property type="entry name" value="RMI1_N_C"/>
    <property type="match status" value="1"/>
</dbReference>
<evidence type="ECO:0000256" key="3">
    <source>
        <dbReference type="SAM" id="MobiDB-lite"/>
    </source>
</evidence>
<feature type="region of interest" description="Disordered" evidence="3">
    <location>
        <begin position="336"/>
        <end position="371"/>
    </location>
</feature>
<evidence type="ECO:0000256" key="2">
    <source>
        <dbReference type="ARBA" id="ARBA00023242"/>
    </source>
</evidence>
<evidence type="ECO:0000256" key="1">
    <source>
        <dbReference type="ARBA" id="ARBA00004123"/>
    </source>
</evidence>
<organism evidence="5 6">
    <name type="scientific">Steinernema hermaphroditum</name>
    <dbReference type="NCBI Taxonomy" id="289476"/>
    <lineage>
        <taxon>Eukaryota</taxon>
        <taxon>Metazoa</taxon>
        <taxon>Ecdysozoa</taxon>
        <taxon>Nematoda</taxon>
        <taxon>Chromadorea</taxon>
        <taxon>Rhabditida</taxon>
        <taxon>Tylenchina</taxon>
        <taxon>Panagrolaimomorpha</taxon>
        <taxon>Strongyloidoidea</taxon>
        <taxon>Steinernematidae</taxon>
        <taxon>Steinernema</taxon>
    </lineage>
</organism>
<dbReference type="Proteomes" id="UP001175271">
    <property type="component" value="Unassembled WGS sequence"/>
</dbReference>
<dbReference type="InterPro" id="IPR042470">
    <property type="entry name" value="RMI1_N_C_sf"/>
</dbReference>
<reference evidence="5" key="1">
    <citation type="submission" date="2023-06" db="EMBL/GenBank/DDBJ databases">
        <title>Genomic analysis of the entomopathogenic nematode Steinernema hermaphroditum.</title>
        <authorList>
            <person name="Schwarz E.M."/>
            <person name="Heppert J.K."/>
            <person name="Baniya A."/>
            <person name="Schwartz H.T."/>
            <person name="Tan C.-H."/>
            <person name="Antoshechkin I."/>
            <person name="Sternberg P.W."/>
            <person name="Goodrich-Blair H."/>
            <person name="Dillman A.R."/>
        </authorList>
    </citation>
    <scope>NUCLEOTIDE SEQUENCE</scope>
    <source>
        <strain evidence="5">PS9179</strain>
        <tissue evidence="5">Whole animal</tissue>
    </source>
</reference>
<dbReference type="GO" id="GO:0005634">
    <property type="term" value="C:nucleus"/>
    <property type="evidence" value="ECO:0007669"/>
    <property type="project" value="UniProtKB-SubCell"/>
</dbReference>
<evidence type="ECO:0000313" key="5">
    <source>
        <dbReference type="EMBL" id="KAK0411955.1"/>
    </source>
</evidence>
<keyword evidence="2" id="KW-0539">Nucleus</keyword>
<comment type="subcellular location">
    <subcellularLocation>
        <location evidence="1">Nucleus</location>
    </subcellularLocation>
</comment>
<keyword evidence="6" id="KW-1185">Reference proteome</keyword>
<dbReference type="Gene3D" id="2.40.50.770">
    <property type="entry name" value="RecQ-mediated genome instability protein Rmi1, C-terminal domain"/>
    <property type="match status" value="1"/>
</dbReference>
<feature type="domain" description="RecQ mediated genome instability protein 1 OB-fold" evidence="4">
    <location>
        <begin position="73"/>
        <end position="156"/>
    </location>
</feature>
<dbReference type="EMBL" id="JAUCMV010000003">
    <property type="protein sequence ID" value="KAK0411955.1"/>
    <property type="molecule type" value="Genomic_DNA"/>
</dbReference>